<proteinExistence type="predicted"/>
<dbReference type="EMBL" id="VIWP01000011">
    <property type="protein sequence ID" value="TWF47550.1"/>
    <property type="molecule type" value="Genomic_DNA"/>
</dbReference>
<keyword evidence="8" id="KW-1185">Reference proteome</keyword>
<keyword evidence="4" id="KW-0010">Activator</keyword>
<dbReference type="InterPro" id="IPR018062">
    <property type="entry name" value="HTH_AraC-typ_CS"/>
</dbReference>
<dbReference type="Pfam" id="PF12833">
    <property type="entry name" value="HTH_18"/>
    <property type="match status" value="1"/>
</dbReference>
<organism evidence="7 8">
    <name type="scientific">Neorhizobium alkalisoli</name>
    <dbReference type="NCBI Taxonomy" id="528178"/>
    <lineage>
        <taxon>Bacteria</taxon>
        <taxon>Pseudomonadati</taxon>
        <taxon>Pseudomonadota</taxon>
        <taxon>Alphaproteobacteria</taxon>
        <taxon>Hyphomicrobiales</taxon>
        <taxon>Rhizobiaceae</taxon>
        <taxon>Rhizobium/Agrobacterium group</taxon>
        <taxon>Neorhizobium</taxon>
    </lineage>
</organism>
<dbReference type="OrthoDB" id="9804543at2"/>
<dbReference type="Pfam" id="PF02311">
    <property type="entry name" value="AraC_binding"/>
    <property type="match status" value="1"/>
</dbReference>
<evidence type="ECO:0000256" key="1">
    <source>
        <dbReference type="ARBA" id="ARBA00022491"/>
    </source>
</evidence>
<name>A0A561QB22_9HYPH</name>
<dbReference type="AlphaFoldDB" id="A0A561QB22"/>
<accession>A0A561QB22</accession>
<dbReference type="PANTHER" id="PTHR11019:SF199">
    <property type="entry name" value="HTH-TYPE TRANSCRIPTIONAL REGULATOR NIMR"/>
    <property type="match status" value="1"/>
</dbReference>
<evidence type="ECO:0000256" key="4">
    <source>
        <dbReference type="ARBA" id="ARBA00023159"/>
    </source>
</evidence>
<reference evidence="7 8" key="1">
    <citation type="submission" date="2019-06" db="EMBL/GenBank/DDBJ databases">
        <title>Sorghum-associated microbial communities from plants grown in Nebraska, USA.</title>
        <authorList>
            <person name="Schachtman D."/>
        </authorList>
    </citation>
    <scope>NUCLEOTIDE SEQUENCE [LARGE SCALE GENOMIC DNA]</scope>
    <source>
        <strain evidence="7 8">1225</strain>
    </source>
</reference>
<dbReference type="FunFam" id="1.10.10.60:FF:000132">
    <property type="entry name" value="AraC family transcriptional regulator"/>
    <property type="match status" value="1"/>
</dbReference>
<dbReference type="InterPro" id="IPR020449">
    <property type="entry name" value="Tscrpt_reg_AraC-type_HTH"/>
</dbReference>
<gene>
    <name evidence="7" type="ORF">FHW37_11153</name>
</gene>
<dbReference type="RefSeq" id="WP_145642358.1">
    <property type="nucleotide sequence ID" value="NZ_VIWP01000011.1"/>
</dbReference>
<sequence length="261" mass="29232">MLLFNRIEDFQGADSLARDISAVAFDLDTDVLEQAPHSHRKAQLLYTTKGVVTVHAAHGLWVAPPNCAVWVPGGVTHSSSGVGKLEIRCLFIEPASAPDMPADCCIISVPPLLREMFARFEKMPPLYPLGASRENRFIQVMVDELTHARREPLYLPMPKVLRLRKLADLIALDPSLRSTIEDWSERIGASPRTLTRRFKEETGLSFGKWRRQLQLSLALQWLAEGQSVTNIAIDLGYENTSAFITMFKQALGQTPARYFAD</sequence>
<dbReference type="Gene3D" id="1.10.10.60">
    <property type="entry name" value="Homeodomain-like"/>
    <property type="match status" value="1"/>
</dbReference>
<dbReference type="CDD" id="cd06124">
    <property type="entry name" value="cupin_NimR-like_N"/>
    <property type="match status" value="1"/>
</dbReference>
<dbReference type="GO" id="GO:0003700">
    <property type="term" value="F:DNA-binding transcription factor activity"/>
    <property type="evidence" value="ECO:0007669"/>
    <property type="project" value="InterPro"/>
</dbReference>
<dbReference type="Proteomes" id="UP000320653">
    <property type="component" value="Unassembled WGS sequence"/>
</dbReference>
<keyword evidence="3 7" id="KW-0238">DNA-binding</keyword>
<evidence type="ECO:0000256" key="3">
    <source>
        <dbReference type="ARBA" id="ARBA00023125"/>
    </source>
</evidence>
<dbReference type="SMART" id="SM00342">
    <property type="entry name" value="HTH_ARAC"/>
    <property type="match status" value="1"/>
</dbReference>
<evidence type="ECO:0000256" key="2">
    <source>
        <dbReference type="ARBA" id="ARBA00023015"/>
    </source>
</evidence>
<dbReference type="InterPro" id="IPR009057">
    <property type="entry name" value="Homeodomain-like_sf"/>
</dbReference>
<keyword evidence="1" id="KW-0678">Repressor</keyword>
<dbReference type="InterPro" id="IPR003313">
    <property type="entry name" value="AraC-bd"/>
</dbReference>
<dbReference type="SUPFAM" id="SSF51182">
    <property type="entry name" value="RmlC-like cupins"/>
    <property type="match status" value="1"/>
</dbReference>
<dbReference type="InterPro" id="IPR018060">
    <property type="entry name" value="HTH_AraC"/>
</dbReference>
<dbReference type="PROSITE" id="PS01124">
    <property type="entry name" value="HTH_ARAC_FAMILY_2"/>
    <property type="match status" value="1"/>
</dbReference>
<evidence type="ECO:0000256" key="5">
    <source>
        <dbReference type="ARBA" id="ARBA00023163"/>
    </source>
</evidence>
<dbReference type="GO" id="GO:0043565">
    <property type="term" value="F:sequence-specific DNA binding"/>
    <property type="evidence" value="ECO:0007669"/>
    <property type="project" value="InterPro"/>
</dbReference>
<evidence type="ECO:0000259" key="6">
    <source>
        <dbReference type="PROSITE" id="PS01124"/>
    </source>
</evidence>
<dbReference type="PROSITE" id="PS00041">
    <property type="entry name" value="HTH_ARAC_FAMILY_1"/>
    <property type="match status" value="1"/>
</dbReference>
<comment type="caution">
    <text evidence="7">The sequence shown here is derived from an EMBL/GenBank/DDBJ whole genome shotgun (WGS) entry which is preliminary data.</text>
</comment>
<dbReference type="PANTHER" id="PTHR11019">
    <property type="entry name" value="HTH-TYPE TRANSCRIPTIONAL REGULATOR NIMR"/>
    <property type="match status" value="1"/>
</dbReference>
<evidence type="ECO:0000313" key="8">
    <source>
        <dbReference type="Proteomes" id="UP000320653"/>
    </source>
</evidence>
<protein>
    <submittedName>
        <fullName evidence="7">AraC-like DNA-binding protein</fullName>
    </submittedName>
</protein>
<feature type="domain" description="HTH araC/xylS-type" evidence="6">
    <location>
        <begin position="164"/>
        <end position="261"/>
    </location>
</feature>
<keyword evidence="5" id="KW-0804">Transcription</keyword>
<dbReference type="InterPro" id="IPR011051">
    <property type="entry name" value="RmlC_Cupin_sf"/>
</dbReference>
<evidence type="ECO:0000313" key="7">
    <source>
        <dbReference type="EMBL" id="TWF47550.1"/>
    </source>
</evidence>
<dbReference type="SUPFAM" id="SSF46689">
    <property type="entry name" value="Homeodomain-like"/>
    <property type="match status" value="1"/>
</dbReference>
<keyword evidence="2" id="KW-0805">Transcription regulation</keyword>
<dbReference type="PRINTS" id="PR00032">
    <property type="entry name" value="HTHARAC"/>
</dbReference>